<dbReference type="Pfam" id="PF21994">
    <property type="entry name" value="AGAO-like_N2"/>
    <property type="match status" value="1"/>
</dbReference>
<evidence type="ECO:0000259" key="17">
    <source>
        <dbReference type="Pfam" id="PF21994"/>
    </source>
</evidence>
<evidence type="ECO:0000256" key="10">
    <source>
        <dbReference type="ARBA" id="ARBA00023211"/>
    </source>
</evidence>
<evidence type="ECO:0000313" key="19">
    <source>
        <dbReference type="Proteomes" id="UP000033448"/>
    </source>
</evidence>
<dbReference type="Gene3D" id="2.70.98.20">
    <property type="entry name" value="Copper amine oxidase, catalytic domain"/>
    <property type="match status" value="1"/>
</dbReference>
<dbReference type="Gene3D" id="3.10.450.40">
    <property type="match status" value="2"/>
</dbReference>
<sequence>MASPHPLDSLTGAEFSATAAVLAREHGVDTGWRYASIILKEPPKAEVKAWREGDPVVRRSLSVLWRKQTNEVYEAVVNLTADAVESWTHVPGVTPNFTIDEYHDCDHAMKENPEVRAALEARGVDVDLVLFDVWTYGGAVIPDKWRDRRLGWVDLWMRATPDGNPYAHPVSGLKIIVDMNTLEVLEIEEHHDYGFPEVHGEYVPELAGITPRTDLKPLEIVQPEGVSFTVDGARVQWQNWDFRLGFNYREGPVIYQVGFDDQGTRREVAYRLSFAEMIVPYRDSSFDHYRRTAFDVGEWGLGYMCTSLELGCDCLGEITYLDAVLPDTAGQPWTITNAICLHEEDNAVLWKHVDPDAGTEVRRQRRFVVSVHATVANYEYLVYWRFYQDGNIECEVRATGIMVTTPMAEGETGKATGTTIDTRTYAPFHQHFLIARLDLDVDGDGNTVIESDSMPAPISEANPFGLDLNTRATVIRSESESGRSFDWERQRGWKVQNPSKLNAWGAPVAYKLVPSASFPAMFDESSPILRRNPVIGKTLWVTRHHDDQFWPAGDYPTQSVDDLHNGMSAWIADDEDLVDQDVVLWYNFGIHHITRTEDWPIMPADTISFWLKPFGFFDRNPSLDAPRTAKGASCSCTDGECRCGHDHGSGHAHDGGHAHGSGHPHDEAHQHDHHG</sequence>
<keyword evidence="6 13" id="KW-0479">Metal-binding</keyword>
<keyword evidence="10" id="KW-0464">Manganese</keyword>
<proteinExistence type="inferred from homology"/>
<feature type="region of interest" description="Disordered" evidence="14">
    <location>
        <begin position="648"/>
        <end position="675"/>
    </location>
</feature>
<feature type="modified residue" description="2',4',5'-topaquinone" evidence="12">
    <location>
        <position position="378"/>
    </location>
</feature>
<comment type="cofactor">
    <cofactor evidence="1">
        <name>Cu cation</name>
        <dbReference type="ChEBI" id="CHEBI:23378"/>
    </cofactor>
</comment>
<keyword evidence="8 13" id="KW-0560">Oxidoreductase</keyword>
<evidence type="ECO:0000256" key="8">
    <source>
        <dbReference type="ARBA" id="ARBA00023002"/>
    </source>
</evidence>
<evidence type="ECO:0000256" key="3">
    <source>
        <dbReference type="ARBA" id="ARBA00001947"/>
    </source>
</evidence>
<evidence type="ECO:0000256" key="2">
    <source>
        <dbReference type="ARBA" id="ARBA00001936"/>
    </source>
</evidence>
<feature type="active site" description="Proton acceptor" evidence="11">
    <location>
        <position position="295"/>
    </location>
</feature>
<evidence type="ECO:0000259" key="15">
    <source>
        <dbReference type="Pfam" id="PF01179"/>
    </source>
</evidence>
<evidence type="ECO:0000256" key="12">
    <source>
        <dbReference type="PIRSR" id="PIRSR600269-51"/>
    </source>
</evidence>
<dbReference type="InterPro" id="IPR016182">
    <property type="entry name" value="Cu_amine_oxidase_N-reg"/>
</dbReference>
<comment type="caution">
    <text evidence="18">The sequence shown here is derived from an EMBL/GenBank/DDBJ whole genome shotgun (WGS) entry which is preliminary data.</text>
</comment>
<feature type="domain" description="AGAO-like N2" evidence="17">
    <location>
        <begin position="11"/>
        <end position="86"/>
    </location>
</feature>
<dbReference type="Pfam" id="PF02728">
    <property type="entry name" value="Cu_amine_oxidN3"/>
    <property type="match status" value="1"/>
</dbReference>
<comment type="cofactor">
    <cofactor evidence="2">
        <name>Mn(2+)</name>
        <dbReference type="ChEBI" id="CHEBI:29035"/>
    </cofactor>
</comment>
<keyword evidence="19" id="KW-1185">Reference proteome</keyword>
<reference evidence="18 19" key="1">
    <citation type="submission" date="2015-02" db="EMBL/GenBank/DDBJ databases">
        <title>Draft genome sequences of ten Microbacterium spp. with emphasis on heavy metal contaminated environments.</title>
        <authorList>
            <person name="Corretto E."/>
        </authorList>
    </citation>
    <scope>NUCLEOTIDE SEQUENCE [LARGE SCALE GENOMIC DNA]</scope>
    <source>
        <strain evidence="18 19">DSM 23848</strain>
    </source>
</reference>
<dbReference type="Proteomes" id="UP000033448">
    <property type="component" value="Unassembled WGS sequence"/>
</dbReference>
<comment type="cofactor">
    <cofactor evidence="3">
        <name>Zn(2+)</name>
        <dbReference type="ChEBI" id="CHEBI:29105"/>
    </cofactor>
</comment>
<dbReference type="EC" id="1.4.3.-" evidence="13"/>
<dbReference type="OrthoDB" id="9772590at2"/>
<evidence type="ECO:0000256" key="13">
    <source>
        <dbReference type="RuleBase" id="RU000672"/>
    </source>
</evidence>
<dbReference type="InterPro" id="IPR000269">
    <property type="entry name" value="Cu_amine_oxidase"/>
</dbReference>
<dbReference type="RefSeq" id="WP_082071983.1">
    <property type="nucleotide sequence ID" value="NZ_JYIT01000054.1"/>
</dbReference>
<dbReference type="InterPro" id="IPR054157">
    <property type="entry name" value="AGAO-like_N2"/>
</dbReference>
<dbReference type="GO" id="GO:0008131">
    <property type="term" value="F:primary methylamine oxidase activity"/>
    <property type="evidence" value="ECO:0007669"/>
    <property type="project" value="InterPro"/>
</dbReference>
<accession>A0A0F0L3S1</accession>
<dbReference type="InterPro" id="IPR015798">
    <property type="entry name" value="Cu_amine_oxidase_C"/>
</dbReference>
<dbReference type="GO" id="GO:0005507">
    <property type="term" value="F:copper ion binding"/>
    <property type="evidence" value="ECO:0007669"/>
    <property type="project" value="InterPro"/>
</dbReference>
<evidence type="ECO:0000256" key="4">
    <source>
        <dbReference type="ARBA" id="ARBA00007983"/>
    </source>
</evidence>
<comment type="cofactor">
    <cofactor evidence="13">
        <name>Cu cation</name>
        <dbReference type="ChEBI" id="CHEBI:23378"/>
    </cofactor>
    <text evidence="13">Contains 1 topaquinone per subunit.</text>
</comment>
<dbReference type="Pfam" id="PF01179">
    <property type="entry name" value="Cu_amine_oxid"/>
    <property type="match status" value="1"/>
</dbReference>
<dbReference type="PANTHER" id="PTHR10638">
    <property type="entry name" value="COPPER AMINE OXIDASE"/>
    <property type="match status" value="1"/>
</dbReference>
<evidence type="ECO:0000259" key="16">
    <source>
        <dbReference type="Pfam" id="PF02728"/>
    </source>
</evidence>
<keyword evidence="7 11" id="KW-0801">TPQ</keyword>
<evidence type="ECO:0000256" key="1">
    <source>
        <dbReference type="ARBA" id="ARBA00001935"/>
    </source>
</evidence>
<dbReference type="SUPFAM" id="SSF54416">
    <property type="entry name" value="Amine oxidase N-terminal region"/>
    <property type="match status" value="2"/>
</dbReference>
<evidence type="ECO:0000256" key="14">
    <source>
        <dbReference type="SAM" id="MobiDB-lite"/>
    </source>
</evidence>
<comment type="similarity">
    <text evidence="4 13">Belongs to the copper/topaquinone oxidase family.</text>
</comment>
<dbReference type="InterPro" id="IPR015802">
    <property type="entry name" value="Cu_amine_oxidase_N3"/>
</dbReference>
<comment type="subunit">
    <text evidence="5">Homodimer.</text>
</comment>
<dbReference type="NCBIfam" id="NF008559">
    <property type="entry name" value="PRK11504.1"/>
    <property type="match status" value="1"/>
</dbReference>
<dbReference type="AlphaFoldDB" id="A0A0F0L3S1"/>
<dbReference type="SUPFAM" id="SSF49998">
    <property type="entry name" value="Amine oxidase catalytic domain"/>
    <property type="match status" value="1"/>
</dbReference>
<evidence type="ECO:0000256" key="7">
    <source>
        <dbReference type="ARBA" id="ARBA00022772"/>
    </source>
</evidence>
<protein>
    <recommendedName>
        <fullName evidence="13">Amine oxidase</fullName>
        <ecNumber evidence="13">1.4.3.-</ecNumber>
    </recommendedName>
</protein>
<feature type="domain" description="Copper amine oxidase catalytic" evidence="15">
    <location>
        <begin position="218"/>
        <end position="623"/>
    </location>
</feature>
<organism evidence="18 19">
    <name type="scientific">Microbacterium azadirachtae</name>
    <dbReference type="NCBI Taxonomy" id="582680"/>
    <lineage>
        <taxon>Bacteria</taxon>
        <taxon>Bacillati</taxon>
        <taxon>Actinomycetota</taxon>
        <taxon>Actinomycetes</taxon>
        <taxon>Micrococcales</taxon>
        <taxon>Microbacteriaceae</taxon>
        <taxon>Microbacterium</taxon>
    </lineage>
</organism>
<evidence type="ECO:0000256" key="11">
    <source>
        <dbReference type="PIRSR" id="PIRSR600269-50"/>
    </source>
</evidence>
<dbReference type="GO" id="GO:0048038">
    <property type="term" value="F:quinone binding"/>
    <property type="evidence" value="ECO:0007669"/>
    <property type="project" value="InterPro"/>
</dbReference>
<comment type="PTM">
    <text evidence="12 13">Topaquinone (TPQ) is generated by copper-dependent autoxidation of a specific tyrosyl residue.</text>
</comment>
<dbReference type="EMBL" id="JYIT01000054">
    <property type="protein sequence ID" value="KJL27334.1"/>
    <property type="molecule type" value="Genomic_DNA"/>
</dbReference>
<evidence type="ECO:0000256" key="6">
    <source>
        <dbReference type="ARBA" id="ARBA00022723"/>
    </source>
</evidence>
<dbReference type="PANTHER" id="PTHR10638:SF86">
    <property type="entry name" value="COPPER AMINE OXIDASE 1-RELATED"/>
    <property type="match status" value="1"/>
</dbReference>
<evidence type="ECO:0000256" key="9">
    <source>
        <dbReference type="ARBA" id="ARBA00023008"/>
    </source>
</evidence>
<dbReference type="PATRIC" id="fig|582680.7.peg.522"/>
<name>A0A0F0L3S1_9MICO</name>
<evidence type="ECO:0000256" key="5">
    <source>
        <dbReference type="ARBA" id="ARBA00011738"/>
    </source>
</evidence>
<feature type="active site" description="Schiff-base intermediate with substrate; via topaquinone" evidence="11">
    <location>
        <position position="378"/>
    </location>
</feature>
<gene>
    <name evidence="18" type="primary">maoI</name>
    <name evidence="18" type="ORF">RL72_00506</name>
</gene>
<dbReference type="GO" id="GO:0009308">
    <property type="term" value="P:amine metabolic process"/>
    <property type="evidence" value="ECO:0007669"/>
    <property type="project" value="UniProtKB-UniRule"/>
</dbReference>
<dbReference type="InterPro" id="IPR036460">
    <property type="entry name" value="Cu_amine_oxidase_C_sf"/>
</dbReference>
<keyword evidence="9 13" id="KW-0186">Copper</keyword>
<feature type="domain" description="Copper amine oxidase N3-terminal" evidence="16">
    <location>
        <begin position="95"/>
        <end position="190"/>
    </location>
</feature>
<evidence type="ECO:0000313" key="18">
    <source>
        <dbReference type="EMBL" id="KJL27334.1"/>
    </source>
</evidence>